<dbReference type="InterPro" id="IPR001206">
    <property type="entry name" value="Diacylglycerol_kinase_cat_dom"/>
</dbReference>
<evidence type="ECO:0000256" key="2">
    <source>
        <dbReference type="ARBA" id="ARBA00022741"/>
    </source>
</evidence>
<dbReference type="Pfam" id="PF19279">
    <property type="entry name" value="YegS_C"/>
    <property type="match status" value="1"/>
</dbReference>
<dbReference type="InterPro" id="IPR045540">
    <property type="entry name" value="YegS/DAGK_C"/>
</dbReference>
<gene>
    <name evidence="6" type="ORF">METZ01_LOCUS100782</name>
</gene>
<organism evidence="6">
    <name type="scientific">marine metagenome</name>
    <dbReference type="NCBI Taxonomy" id="408172"/>
    <lineage>
        <taxon>unclassified sequences</taxon>
        <taxon>metagenomes</taxon>
        <taxon>ecological metagenomes</taxon>
    </lineage>
</organism>
<evidence type="ECO:0000259" key="5">
    <source>
        <dbReference type="PROSITE" id="PS50146"/>
    </source>
</evidence>
<dbReference type="SUPFAM" id="SSF111331">
    <property type="entry name" value="NAD kinase/diacylglycerol kinase-like"/>
    <property type="match status" value="1"/>
</dbReference>
<feature type="domain" description="DAGKc" evidence="5">
    <location>
        <begin position="1"/>
        <end position="126"/>
    </location>
</feature>
<dbReference type="SMART" id="SM00046">
    <property type="entry name" value="DAGKc"/>
    <property type="match status" value="1"/>
</dbReference>
<evidence type="ECO:0000256" key="4">
    <source>
        <dbReference type="ARBA" id="ARBA00022840"/>
    </source>
</evidence>
<dbReference type="Gene3D" id="3.40.50.10330">
    <property type="entry name" value="Probable inorganic polyphosphate/atp-NAD kinase, domain 1"/>
    <property type="match status" value="1"/>
</dbReference>
<dbReference type="PANTHER" id="PTHR12358">
    <property type="entry name" value="SPHINGOSINE KINASE"/>
    <property type="match status" value="1"/>
</dbReference>
<dbReference type="GO" id="GO:0005524">
    <property type="term" value="F:ATP binding"/>
    <property type="evidence" value="ECO:0007669"/>
    <property type="project" value="UniProtKB-KW"/>
</dbReference>
<dbReference type="EMBL" id="UINC01010803">
    <property type="protein sequence ID" value="SVA47928.1"/>
    <property type="molecule type" value="Genomic_DNA"/>
</dbReference>
<protein>
    <recommendedName>
        <fullName evidence="5">DAGKc domain-containing protein</fullName>
    </recommendedName>
</protein>
<accession>A0A381W7G0</accession>
<dbReference type="AlphaFoldDB" id="A0A381W7G0"/>
<reference evidence="6" key="1">
    <citation type="submission" date="2018-05" db="EMBL/GenBank/DDBJ databases">
        <authorList>
            <person name="Lanie J.A."/>
            <person name="Ng W.-L."/>
            <person name="Kazmierczak K.M."/>
            <person name="Andrzejewski T.M."/>
            <person name="Davidsen T.M."/>
            <person name="Wayne K.J."/>
            <person name="Tettelin H."/>
            <person name="Glass J.I."/>
            <person name="Rusch D."/>
            <person name="Podicherti R."/>
            <person name="Tsui H.-C.T."/>
            <person name="Winkler M.E."/>
        </authorList>
    </citation>
    <scope>NUCLEOTIDE SEQUENCE</scope>
</reference>
<dbReference type="Gene3D" id="2.60.200.40">
    <property type="match status" value="2"/>
</dbReference>
<keyword evidence="3" id="KW-0418">Kinase</keyword>
<proteinExistence type="predicted"/>
<dbReference type="PROSITE" id="PS50146">
    <property type="entry name" value="DAGK"/>
    <property type="match status" value="1"/>
</dbReference>
<dbReference type="NCBIfam" id="TIGR00147">
    <property type="entry name" value="YegS/Rv2252/BmrU family lipid kinase"/>
    <property type="match status" value="1"/>
</dbReference>
<keyword evidence="4" id="KW-0067">ATP-binding</keyword>
<sequence>MIVNPKSGTKNSNHTLNKVIPVFKENKVEYTLIYSEFSGHAIELVRSCNFSEYDSVCTIGGDGTLNEVVNGMLSRDDNQRLPIGLIPGGTGNSFMKTIDCLDPVDAVNKIIENKPRSIDVMKVNASDKVYYSANLVGWGMATDISVVAERLRLFGGQRYNIASIIEIIKNKKRDAKFILDGKEINDDFCFIIACNTKFVGKGMKMAPDASIDDGLIDVIIVKKTSRLTLLSVFPKLFNGTHVNHPACEYVQCNSFSIVPEGKDQLNIDGEIIGLTPVEVTIMKKGVDLIV</sequence>
<dbReference type="InterPro" id="IPR017438">
    <property type="entry name" value="ATP-NAD_kinase_N"/>
</dbReference>
<dbReference type="InterPro" id="IPR005218">
    <property type="entry name" value="Diacylglycerol/lipid_kinase"/>
</dbReference>
<evidence type="ECO:0000256" key="1">
    <source>
        <dbReference type="ARBA" id="ARBA00022679"/>
    </source>
</evidence>
<dbReference type="InterPro" id="IPR016064">
    <property type="entry name" value="NAD/diacylglycerol_kinase_sf"/>
</dbReference>
<dbReference type="GO" id="GO:0016020">
    <property type="term" value="C:membrane"/>
    <property type="evidence" value="ECO:0007669"/>
    <property type="project" value="GOC"/>
</dbReference>
<name>A0A381W7G0_9ZZZZ</name>
<dbReference type="InterPro" id="IPR050187">
    <property type="entry name" value="Lipid_Phosphate_FormReg"/>
</dbReference>
<evidence type="ECO:0000256" key="3">
    <source>
        <dbReference type="ARBA" id="ARBA00022777"/>
    </source>
</evidence>
<keyword evidence="2" id="KW-0547">Nucleotide-binding</keyword>
<dbReference type="Pfam" id="PF00781">
    <property type="entry name" value="DAGK_cat"/>
    <property type="match status" value="1"/>
</dbReference>
<dbReference type="GO" id="GO:0001727">
    <property type="term" value="F:lipid kinase activity"/>
    <property type="evidence" value="ECO:0007669"/>
    <property type="project" value="TreeGrafter"/>
</dbReference>
<dbReference type="GO" id="GO:0008654">
    <property type="term" value="P:phospholipid biosynthetic process"/>
    <property type="evidence" value="ECO:0007669"/>
    <property type="project" value="InterPro"/>
</dbReference>
<keyword evidence="1" id="KW-0808">Transferase</keyword>
<evidence type="ECO:0000313" key="6">
    <source>
        <dbReference type="EMBL" id="SVA47928.1"/>
    </source>
</evidence>
<dbReference type="GO" id="GO:0006665">
    <property type="term" value="P:sphingolipid metabolic process"/>
    <property type="evidence" value="ECO:0007669"/>
    <property type="project" value="TreeGrafter"/>
</dbReference>
<dbReference type="PANTHER" id="PTHR12358:SF54">
    <property type="entry name" value="SPHINGOSINE KINASE RELATED PROTEIN"/>
    <property type="match status" value="1"/>
</dbReference>